<organism evidence="3 4">
    <name type="scientific">Sulfitobacter aestuarii</name>
    <dbReference type="NCBI Taxonomy" id="2161676"/>
    <lineage>
        <taxon>Bacteria</taxon>
        <taxon>Pseudomonadati</taxon>
        <taxon>Pseudomonadota</taxon>
        <taxon>Alphaproteobacteria</taxon>
        <taxon>Rhodobacterales</taxon>
        <taxon>Roseobacteraceae</taxon>
        <taxon>Sulfitobacter</taxon>
    </lineage>
</organism>
<keyword evidence="2" id="KW-0067">ATP-binding</keyword>
<dbReference type="InterPro" id="IPR013126">
    <property type="entry name" value="Hsp_70_fam"/>
</dbReference>
<dbReference type="Gene3D" id="3.30.420.40">
    <property type="match status" value="3"/>
</dbReference>
<dbReference type="SUPFAM" id="SSF53067">
    <property type="entry name" value="Actin-like ATPase domain"/>
    <property type="match status" value="2"/>
</dbReference>
<evidence type="ECO:0000256" key="2">
    <source>
        <dbReference type="ARBA" id="ARBA00022840"/>
    </source>
</evidence>
<dbReference type="Proteomes" id="UP001597474">
    <property type="component" value="Unassembled WGS sequence"/>
</dbReference>
<dbReference type="PANTHER" id="PTHR42749">
    <property type="entry name" value="CELL SHAPE-DETERMINING PROTEIN MREB"/>
    <property type="match status" value="1"/>
</dbReference>
<keyword evidence="1" id="KW-0547">Nucleotide-binding</keyword>
<evidence type="ECO:0000313" key="3">
    <source>
        <dbReference type="EMBL" id="MFD2741514.1"/>
    </source>
</evidence>
<dbReference type="Gene3D" id="3.90.640.10">
    <property type="entry name" value="Actin, Chain A, domain 4"/>
    <property type="match status" value="1"/>
</dbReference>
<protein>
    <submittedName>
        <fullName evidence="3">Hsp70 family protein</fullName>
    </submittedName>
</protein>
<proteinExistence type="predicted"/>
<comment type="caution">
    <text evidence="3">The sequence shown here is derived from an EMBL/GenBank/DDBJ whole genome shotgun (WGS) entry which is preliminary data.</text>
</comment>
<gene>
    <name evidence="3" type="ORF">ACFSUD_18255</name>
</gene>
<reference evidence="4" key="1">
    <citation type="journal article" date="2019" name="Int. J. Syst. Evol. Microbiol.">
        <title>The Global Catalogue of Microorganisms (GCM) 10K type strain sequencing project: providing services to taxonomists for standard genome sequencing and annotation.</title>
        <authorList>
            <consortium name="The Broad Institute Genomics Platform"/>
            <consortium name="The Broad Institute Genome Sequencing Center for Infectious Disease"/>
            <person name="Wu L."/>
            <person name="Ma J."/>
        </authorList>
    </citation>
    <scope>NUCLEOTIDE SEQUENCE [LARGE SCALE GENOMIC DNA]</scope>
    <source>
        <strain evidence="4">TISTR 2562</strain>
    </source>
</reference>
<dbReference type="InterPro" id="IPR043129">
    <property type="entry name" value="ATPase_NBD"/>
</dbReference>
<dbReference type="RefSeq" id="WP_386375940.1">
    <property type="nucleotide sequence ID" value="NZ_JBHUMP010000028.1"/>
</dbReference>
<name>A0ABW5U6L9_9RHOB</name>
<sequence>MANSAALAIDFGTSNSAAGFVQHTEARLIGIETDAQTMPTALFFDAEERRVVYGRAAQEALIGGDDGRYMRALKSLLGTSLMRESRLLLGQRLDFIAIIGRFLAEVKSRAEAVSGLRFERALSGRPVLFHSADPTRNSQALVDLQECYHAAGFNDVRFMAEPEAAARANRDALAPGDLGLIVDIGGGTSDFTLFRQEGAADIEILASHGLRLGGTDFDRELSLSQVMPHLGMGSEVRHMFGSHTHTAPNGIFSDLATWQKIPFLYTRESRRLAQDLARHAVEPEKLGLLLRALEEELGHDIAFAVEDAKIAANDRQASAPPEIRLDMLERGLRLPLPAALMGATLAEMAARIAAAARATVEQAGREPEEVSKLIFVGGSSLMSVVDMAMHRAFPQAEAHRGAALTAIADGLTLASVSAFD</sequence>
<accession>A0ABW5U6L9</accession>
<keyword evidence="4" id="KW-1185">Reference proteome</keyword>
<dbReference type="EMBL" id="JBHUMP010000028">
    <property type="protein sequence ID" value="MFD2741514.1"/>
    <property type="molecule type" value="Genomic_DNA"/>
</dbReference>
<dbReference type="Pfam" id="PF00012">
    <property type="entry name" value="HSP70"/>
    <property type="match status" value="1"/>
</dbReference>
<evidence type="ECO:0000256" key="1">
    <source>
        <dbReference type="ARBA" id="ARBA00022741"/>
    </source>
</evidence>
<evidence type="ECO:0000313" key="4">
    <source>
        <dbReference type="Proteomes" id="UP001597474"/>
    </source>
</evidence>
<dbReference type="PANTHER" id="PTHR42749:SF1">
    <property type="entry name" value="CELL SHAPE-DETERMINING PROTEIN MREB"/>
    <property type="match status" value="1"/>
</dbReference>